<comment type="caution">
    <text evidence="11">The sequence shown here is derived from an EMBL/GenBank/DDBJ whole genome shotgun (WGS) entry which is preliminary data.</text>
</comment>
<dbReference type="PANTHER" id="PTHR24220:SF470">
    <property type="entry name" value="CELL DIVISION ATP-BINDING PROTEIN FTSE"/>
    <property type="match status" value="1"/>
</dbReference>
<comment type="function">
    <text evidence="9">Part of the ABC transporter FtsEX involved in cellular division.</text>
</comment>
<dbReference type="InterPro" id="IPR027417">
    <property type="entry name" value="P-loop_NTPase"/>
</dbReference>
<evidence type="ECO:0000259" key="10">
    <source>
        <dbReference type="PROSITE" id="PS50893"/>
    </source>
</evidence>
<dbReference type="GO" id="GO:0022857">
    <property type="term" value="F:transmembrane transporter activity"/>
    <property type="evidence" value="ECO:0007669"/>
    <property type="project" value="TreeGrafter"/>
</dbReference>
<dbReference type="SUPFAM" id="SSF52540">
    <property type="entry name" value="P-loop containing nucleoside triphosphate hydrolases"/>
    <property type="match status" value="1"/>
</dbReference>
<proteinExistence type="inferred from homology"/>
<dbReference type="InterPro" id="IPR003439">
    <property type="entry name" value="ABC_transporter-like_ATP-bd"/>
</dbReference>
<dbReference type="PROSITE" id="PS00211">
    <property type="entry name" value="ABC_TRANSPORTER_1"/>
    <property type="match status" value="1"/>
</dbReference>
<feature type="domain" description="ABC transporter" evidence="10">
    <location>
        <begin position="2"/>
        <end position="226"/>
    </location>
</feature>
<sequence length="226" mass="25021">MIHFKNISKIYPPHMVALENVNLIIKAREFVSLVGSSGAGKSTLLRMLIGEEAPTMGEIVVGDVSINSLDHNELPYLRRKIGTVFQDYKLLAGKTVYENIAFAMEVAGKDELEIKEDVPQVLGLVGLEDKINQFPYQLSGGEKQRVAIGRALVHRPDILVADEPTGNLDPVNTWEVVNLLLKLNELGATVILATHDNSIVNNLARRVVLMDKGRVIKDEEKGKYLI</sequence>
<dbReference type="PROSITE" id="PS50893">
    <property type="entry name" value="ABC_TRANSPORTER_2"/>
    <property type="match status" value="1"/>
</dbReference>
<dbReference type="InterPro" id="IPR003593">
    <property type="entry name" value="AAA+_ATPase"/>
</dbReference>
<gene>
    <name evidence="9 11" type="primary">ftsE</name>
    <name evidence="11" type="ORF">HYT38_01570</name>
</gene>
<evidence type="ECO:0000256" key="1">
    <source>
        <dbReference type="ARBA" id="ARBA00005417"/>
    </source>
</evidence>
<dbReference type="GO" id="GO:0051301">
    <property type="term" value="P:cell division"/>
    <property type="evidence" value="ECO:0007669"/>
    <property type="project" value="UniProtKB-UniRule"/>
</dbReference>
<evidence type="ECO:0000256" key="2">
    <source>
        <dbReference type="ARBA" id="ARBA00020019"/>
    </source>
</evidence>
<name>A0A9D6DRX9_9BACT</name>
<dbReference type="PANTHER" id="PTHR24220">
    <property type="entry name" value="IMPORT ATP-BINDING PROTEIN"/>
    <property type="match status" value="1"/>
</dbReference>
<evidence type="ECO:0000313" key="11">
    <source>
        <dbReference type="EMBL" id="MBI2052351.1"/>
    </source>
</evidence>
<dbReference type="SMART" id="SM00382">
    <property type="entry name" value="AAA"/>
    <property type="match status" value="1"/>
</dbReference>
<dbReference type="GO" id="GO:0016887">
    <property type="term" value="F:ATP hydrolysis activity"/>
    <property type="evidence" value="ECO:0007669"/>
    <property type="project" value="InterPro"/>
</dbReference>
<reference evidence="11" key="1">
    <citation type="submission" date="2020-07" db="EMBL/GenBank/DDBJ databases">
        <title>Huge and variable diversity of episymbiotic CPR bacteria and DPANN archaea in groundwater ecosystems.</title>
        <authorList>
            <person name="He C.Y."/>
            <person name="Keren R."/>
            <person name="Whittaker M."/>
            <person name="Farag I.F."/>
            <person name="Doudna J."/>
            <person name="Cate J.H.D."/>
            <person name="Banfield J.F."/>
        </authorList>
    </citation>
    <scope>NUCLEOTIDE SEQUENCE</scope>
    <source>
        <strain evidence="11">NC_groundwater_191_Ag_S-0.1um_45_8</strain>
    </source>
</reference>
<dbReference type="Gene3D" id="3.40.50.300">
    <property type="entry name" value="P-loop containing nucleotide triphosphate hydrolases"/>
    <property type="match status" value="1"/>
</dbReference>
<dbReference type="Pfam" id="PF00005">
    <property type="entry name" value="ABC_tran"/>
    <property type="match status" value="1"/>
</dbReference>
<dbReference type="InterPro" id="IPR005286">
    <property type="entry name" value="Cell_div_FtsE"/>
</dbReference>
<dbReference type="EMBL" id="JACOYY010000044">
    <property type="protein sequence ID" value="MBI2052351.1"/>
    <property type="molecule type" value="Genomic_DNA"/>
</dbReference>
<keyword evidence="3 9" id="KW-1003">Cell membrane</keyword>
<evidence type="ECO:0000256" key="9">
    <source>
        <dbReference type="RuleBase" id="RU365094"/>
    </source>
</evidence>
<evidence type="ECO:0000256" key="3">
    <source>
        <dbReference type="ARBA" id="ARBA00022475"/>
    </source>
</evidence>
<dbReference type="InterPro" id="IPR015854">
    <property type="entry name" value="ABC_transpr_LolD-like"/>
</dbReference>
<organism evidence="11 12">
    <name type="scientific">Candidatus Sungiibacteriota bacterium</name>
    <dbReference type="NCBI Taxonomy" id="2750080"/>
    <lineage>
        <taxon>Bacteria</taxon>
        <taxon>Candidatus Sungiibacteriota</taxon>
    </lineage>
</organism>
<dbReference type="InterPro" id="IPR017871">
    <property type="entry name" value="ABC_transporter-like_CS"/>
</dbReference>
<dbReference type="FunFam" id="3.40.50.300:FF:000056">
    <property type="entry name" value="Cell division ATP-binding protein FtsE"/>
    <property type="match status" value="1"/>
</dbReference>
<keyword evidence="6 9" id="KW-0067">ATP-binding</keyword>
<evidence type="ECO:0000256" key="8">
    <source>
        <dbReference type="ARBA" id="ARBA00023306"/>
    </source>
</evidence>
<evidence type="ECO:0000256" key="4">
    <source>
        <dbReference type="ARBA" id="ARBA00022618"/>
    </source>
</evidence>
<comment type="similarity">
    <text evidence="1 9">Belongs to the ABC transporter superfamily.</text>
</comment>
<keyword evidence="4 9" id="KW-0132">Cell division</keyword>
<evidence type="ECO:0000256" key="5">
    <source>
        <dbReference type="ARBA" id="ARBA00022741"/>
    </source>
</evidence>
<keyword evidence="5 9" id="KW-0547">Nucleotide-binding</keyword>
<comment type="subunit">
    <text evidence="9">Homodimer. Forms a membrane-associated complex with FtsX.</text>
</comment>
<comment type="subcellular location">
    <subcellularLocation>
        <location evidence="9">Cell membrane</location>
        <topology evidence="9">Peripheral membrane protein</topology>
        <orientation evidence="9">Cytoplasmic side</orientation>
    </subcellularLocation>
</comment>
<dbReference type="AlphaFoldDB" id="A0A9D6DRX9"/>
<evidence type="ECO:0000256" key="6">
    <source>
        <dbReference type="ARBA" id="ARBA00022840"/>
    </source>
</evidence>
<keyword evidence="8 9" id="KW-0131">Cell cycle</keyword>
<evidence type="ECO:0000256" key="7">
    <source>
        <dbReference type="ARBA" id="ARBA00023136"/>
    </source>
</evidence>
<dbReference type="GO" id="GO:0005524">
    <property type="term" value="F:ATP binding"/>
    <property type="evidence" value="ECO:0007669"/>
    <property type="project" value="UniProtKB-UniRule"/>
</dbReference>
<accession>A0A9D6DRX9</accession>
<protein>
    <recommendedName>
        <fullName evidence="2 9">Cell division ATP-binding protein FtsE</fullName>
    </recommendedName>
</protein>
<dbReference type="Proteomes" id="UP000786662">
    <property type="component" value="Unassembled WGS sequence"/>
</dbReference>
<dbReference type="GO" id="GO:0005886">
    <property type="term" value="C:plasma membrane"/>
    <property type="evidence" value="ECO:0007669"/>
    <property type="project" value="UniProtKB-SubCell"/>
</dbReference>
<keyword evidence="7 9" id="KW-0472">Membrane</keyword>
<dbReference type="NCBIfam" id="TIGR02673">
    <property type="entry name" value="FtsE"/>
    <property type="match status" value="1"/>
</dbReference>
<evidence type="ECO:0000313" key="12">
    <source>
        <dbReference type="Proteomes" id="UP000786662"/>
    </source>
</evidence>